<sequence>MRRFLVTTVRRFWHWYRDHQPGLSFYELIPQDRPARLYFDLEFYRASNPGVIEEVLINDFNACVSEDMLVLEASTETKFSEHVIVHLHGGYLFPSNIAMKPFIAELEKKMFSSGRCLVWNADATKLVTLCDTAVYSL</sequence>
<dbReference type="GO" id="GO:0009411">
    <property type="term" value="P:response to UV"/>
    <property type="evidence" value="ECO:0007669"/>
    <property type="project" value="TreeGrafter"/>
</dbReference>
<dbReference type="EMBL" id="UYRT01015170">
    <property type="protein sequence ID" value="VDK54779.1"/>
    <property type="molecule type" value="Genomic_DNA"/>
</dbReference>
<evidence type="ECO:0000256" key="1">
    <source>
        <dbReference type="ARBA" id="ARBA00009762"/>
    </source>
</evidence>
<dbReference type="Proteomes" id="UP000271098">
    <property type="component" value="Unassembled WGS sequence"/>
</dbReference>
<evidence type="ECO:0000256" key="3">
    <source>
        <dbReference type="ARBA" id="ARBA00022932"/>
    </source>
</evidence>
<dbReference type="AlphaFoldDB" id="A0A3P6R139"/>
<dbReference type="OrthoDB" id="5988181at2759"/>
<dbReference type="PANTHER" id="PTHR31399:SF0">
    <property type="entry name" value="DNA-DIRECTED PRIMASE_POLYMERASE PROTEIN"/>
    <property type="match status" value="1"/>
</dbReference>
<keyword evidence="9" id="KW-1185">Reference proteome</keyword>
<comment type="similarity">
    <text evidence="1">Belongs to the eukaryotic-type primase small subunit family.</text>
</comment>
<evidence type="ECO:0000256" key="5">
    <source>
        <dbReference type="ARBA" id="ARBA00044677"/>
    </source>
</evidence>
<keyword evidence="3" id="KW-0548">Nucleotidyltransferase</keyword>
<dbReference type="EC" id="2.7.7.102" evidence="6"/>
<dbReference type="GO" id="GO:0031297">
    <property type="term" value="P:replication fork processing"/>
    <property type="evidence" value="ECO:0007669"/>
    <property type="project" value="TreeGrafter"/>
</dbReference>
<accession>A0A3P6R139</accession>
<dbReference type="InterPro" id="IPR044917">
    <property type="entry name" value="PRIMPOL"/>
</dbReference>
<evidence type="ECO:0000256" key="6">
    <source>
        <dbReference type="ARBA" id="ARBA00044768"/>
    </source>
</evidence>
<dbReference type="GO" id="GO:0006264">
    <property type="term" value="P:mitochondrial DNA replication"/>
    <property type="evidence" value="ECO:0007669"/>
    <property type="project" value="TreeGrafter"/>
</dbReference>
<evidence type="ECO:0000256" key="7">
    <source>
        <dbReference type="ARBA" id="ARBA00047303"/>
    </source>
</evidence>
<name>A0A3P6R139_9BILA</name>
<evidence type="ECO:0000256" key="4">
    <source>
        <dbReference type="ARBA" id="ARBA00026139"/>
    </source>
</evidence>
<protein>
    <recommendedName>
        <fullName evidence="4">DNA-directed primase/polymerase protein</fullName>
        <ecNumber evidence="6">2.7.7.102</ecNumber>
        <ecNumber evidence="2">2.7.7.7</ecNumber>
    </recommendedName>
</protein>
<comment type="catalytic activity">
    <reaction evidence="5">
        <text>ssDNA + n NTP = ssDNA/pppN(pN)n-1 hybrid + (n-1) diphosphate.</text>
        <dbReference type="EC" id="2.7.7.102"/>
    </reaction>
</comment>
<dbReference type="PANTHER" id="PTHR31399">
    <property type="entry name" value="DNA-DIRECTED PRIMASE / POLYMERASE PROTEIN"/>
    <property type="match status" value="1"/>
</dbReference>
<dbReference type="EC" id="2.7.7.7" evidence="2"/>
<keyword evidence="3" id="KW-0808">Transferase</keyword>
<organism evidence="8 9">
    <name type="scientific">Gongylonema pulchrum</name>
    <dbReference type="NCBI Taxonomy" id="637853"/>
    <lineage>
        <taxon>Eukaryota</taxon>
        <taxon>Metazoa</taxon>
        <taxon>Ecdysozoa</taxon>
        <taxon>Nematoda</taxon>
        <taxon>Chromadorea</taxon>
        <taxon>Rhabditida</taxon>
        <taxon>Spirurina</taxon>
        <taxon>Spiruromorpha</taxon>
        <taxon>Spiruroidea</taxon>
        <taxon>Gongylonematidae</taxon>
        <taxon>Gongylonema</taxon>
    </lineage>
</organism>
<dbReference type="GO" id="GO:0005759">
    <property type="term" value="C:mitochondrial matrix"/>
    <property type="evidence" value="ECO:0007669"/>
    <property type="project" value="TreeGrafter"/>
</dbReference>
<reference evidence="8 9" key="1">
    <citation type="submission" date="2018-11" db="EMBL/GenBank/DDBJ databases">
        <authorList>
            <consortium name="Pathogen Informatics"/>
        </authorList>
    </citation>
    <scope>NUCLEOTIDE SEQUENCE [LARGE SCALE GENOMIC DNA]</scope>
</reference>
<keyword evidence="3" id="KW-0239">DNA-directed DNA polymerase</keyword>
<comment type="catalytic activity">
    <reaction evidence="7">
        <text>DNA(n) + a 2'-deoxyribonucleoside 5'-triphosphate = DNA(n+1) + diphosphate</text>
        <dbReference type="Rhea" id="RHEA:22508"/>
        <dbReference type="Rhea" id="RHEA-COMP:17339"/>
        <dbReference type="Rhea" id="RHEA-COMP:17340"/>
        <dbReference type="ChEBI" id="CHEBI:33019"/>
        <dbReference type="ChEBI" id="CHEBI:61560"/>
        <dbReference type="ChEBI" id="CHEBI:173112"/>
        <dbReference type="EC" id="2.7.7.7"/>
    </reaction>
    <physiologicalReaction direction="left-to-right" evidence="7">
        <dbReference type="Rhea" id="RHEA:22509"/>
    </physiologicalReaction>
</comment>
<gene>
    <name evidence="8" type="ORF">GPUH_LOCUS6449</name>
</gene>
<dbReference type="GO" id="GO:0003887">
    <property type="term" value="F:DNA-directed DNA polymerase activity"/>
    <property type="evidence" value="ECO:0007669"/>
    <property type="project" value="UniProtKB-KW"/>
</dbReference>
<evidence type="ECO:0000313" key="9">
    <source>
        <dbReference type="Proteomes" id="UP000271098"/>
    </source>
</evidence>
<dbReference type="GO" id="GO:0005634">
    <property type="term" value="C:nucleus"/>
    <property type="evidence" value="ECO:0007669"/>
    <property type="project" value="TreeGrafter"/>
</dbReference>
<evidence type="ECO:0000313" key="8">
    <source>
        <dbReference type="EMBL" id="VDK54779.1"/>
    </source>
</evidence>
<dbReference type="GO" id="GO:0042276">
    <property type="term" value="P:error-prone translesion synthesis"/>
    <property type="evidence" value="ECO:0007669"/>
    <property type="project" value="InterPro"/>
</dbReference>
<dbReference type="GO" id="GO:0003682">
    <property type="term" value="F:chromatin binding"/>
    <property type="evidence" value="ECO:0007669"/>
    <property type="project" value="TreeGrafter"/>
</dbReference>
<evidence type="ECO:0000256" key="2">
    <source>
        <dbReference type="ARBA" id="ARBA00012417"/>
    </source>
</evidence>
<proteinExistence type="inferred from homology"/>